<evidence type="ECO:0000313" key="2">
    <source>
        <dbReference type="Proteomes" id="UP001049176"/>
    </source>
</evidence>
<dbReference type="OrthoDB" id="3265563at2759"/>
<accession>A0A9P7S598</accession>
<dbReference type="GeneID" id="66075398"/>
<organism evidence="1 2">
    <name type="scientific">Marasmius oreades</name>
    <name type="common">fairy-ring Marasmius</name>
    <dbReference type="NCBI Taxonomy" id="181124"/>
    <lineage>
        <taxon>Eukaryota</taxon>
        <taxon>Fungi</taxon>
        <taxon>Dikarya</taxon>
        <taxon>Basidiomycota</taxon>
        <taxon>Agaricomycotina</taxon>
        <taxon>Agaricomycetes</taxon>
        <taxon>Agaricomycetidae</taxon>
        <taxon>Agaricales</taxon>
        <taxon>Marasmiineae</taxon>
        <taxon>Marasmiaceae</taxon>
        <taxon>Marasmius</taxon>
    </lineage>
</organism>
<comment type="caution">
    <text evidence="1">The sequence shown here is derived from an EMBL/GenBank/DDBJ whole genome shotgun (WGS) entry which is preliminary data.</text>
</comment>
<proteinExistence type="predicted"/>
<dbReference type="EMBL" id="CM032183">
    <property type="protein sequence ID" value="KAG7095592.1"/>
    <property type="molecule type" value="Genomic_DNA"/>
</dbReference>
<dbReference type="KEGG" id="more:E1B28_006322"/>
<dbReference type="RefSeq" id="XP_043012062.1">
    <property type="nucleotide sequence ID" value="XM_043150971.1"/>
</dbReference>
<gene>
    <name evidence="1" type="ORF">E1B28_006322</name>
</gene>
<evidence type="ECO:0000313" key="1">
    <source>
        <dbReference type="EMBL" id="KAG7095592.1"/>
    </source>
</evidence>
<keyword evidence="2" id="KW-1185">Reference proteome</keyword>
<sequence>MCVFNTFSLGPHSTESEFQGFLYPASLVVYIAILSTLDPDNQSLLPVDLSPLFMQAAGIAPTLIVVRALQEKTTDSVPQVVSASNVSTDTTSTTAGSQICFAHGRETTAIGMGQAMQSHHSVYLPVGHAYSRSGASASDVERVIKREDETMV</sequence>
<dbReference type="Proteomes" id="UP001049176">
    <property type="component" value="Chromosome 3"/>
</dbReference>
<protein>
    <submittedName>
        <fullName evidence="1">Uncharacterized protein</fullName>
    </submittedName>
</protein>
<name>A0A9P7S598_9AGAR</name>
<dbReference type="AlphaFoldDB" id="A0A9P7S598"/>
<reference evidence="1" key="1">
    <citation type="journal article" date="2021" name="Genome Biol. Evol.">
        <title>The assembled and annotated genome of the fairy-ring fungus Marasmius oreades.</title>
        <authorList>
            <person name="Hiltunen M."/>
            <person name="Ament-Velasquez S.L."/>
            <person name="Johannesson H."/>
        </authorList>
    </citation>
    <scope>NUCLEOTIDE SEQUENCE</scope>
    <source>
        <strain evidence="1">03SP1</strain>
    </source>
</reference>